<accession>A0ABV8AK19</accession>
<comment type="caution">
    <text evidence="1">The sequence shown here is derived from an EMBL/GenBank/DDBJ whole genome shotgun (WGS) entry which is preliminary data.</text>
</comment>
<reference evidence="2" key="1">
    <citation type="journal article" date="2019" name="Int. J. Syst. Evol. Microbiol.">
        <title>The Global Catalogue of Microorganisms (GCM) 10K type strain sequencing project: providing services to taxonomists for standard genome sequencing and annotation.</title>
        <authorList>
            <consortium name="The Broad Institute Genomics Platform"/>
            <consortium name="The Broad Institute Genome Sequencing Center for Infectious Disease"/>
            <person name="Wu L."/>
            <person name="Ma J."/>
        </authorList>
    </citation>
    <scope>NUCLEOTIDE SEQUENCE [LARGE SCALE GENOMIC DNA]</scope>
    <source>
        <strain evidence="2">CECT 8979</strain>
    </source>
</reference>
<evidence type="ECO:0000313" key="1">
    <source>
        <dbReference type="EMBL" id="MFC3878107.1"/>
    </source>
</evidence>
<name>A0ABV8AK19_9FLAO</name>
<evidence type="ECO:0000313" key="2">
    <source>
        <dbReference type="Proteomes" id="UP001595812"/>
    </source>
</evidence>
<organism evidence="1 2">
    <name type="scientific">Winogradskyella maritima</name>
    <dbReference type="NCBI Taxonomy" id="1517766"/>
    <lineage>
        <taxon>Bacteria</taxon>
        <taxon>Pseudomonadati</taxon>
        <taxon>Bacteroidota</taxon>
        <taxon>Flavobacteriia</taxon>
        <taxon>Flavobacteriales</taxon>
        <taxon>Flavobacteriaceae</taxon>
        <taxon>Winogradskyella</taxon>
    </lineage>
</organism>
<protein>
    <recommendedName>
        <fullName evidence="3">NlpE-like protein</fullName>
    </recommendedName>
</protein>
<dbReference type="Proteomes" id="UP001595812">
    <property type="component" value="Unassembled WGS sequence"/>
</dbReference>
<dbReference type="EMBL" id="JBHSAT010000022">
    <property type="protein sequence ID" value="MFC3878107.1"/>
    <property type="molecule type" value="Genomic_DNA"/>
</dbReference>
<evidence type="ECO:0008006" key="3">
    <source>
        <dbReference type="Google" id="ProtNLM"/>
    </source>
</evidence>
<gene>
    <name evidence="1" type="ORF">ACFOSX_12785</name>
</gene>
<dbReference type="RefSeq" id="WP_386101805.1">
    <property type="nucleotide sequence ID" value="NZ_JBHSAT010000022.1"/>
</dbReference>
<sequence length="128" mass="14970">MMRLIILLSFIILSFSINCQEKLENGIYLSSDKLKYITIKDHFQFKYTAYKGYSPYTIKEKRKNETKRMCGTIGYILEENGKGTYSIKNGEIVLKFEIDYSTIATKKIDTRLLKGISFKILELEKLEN</sequence>
<keyword evidence="2" id="KW-1185">Reference proteome</keyword>
<proteinExistence type="predicted"/>